<name>A0A6A6V0B7_9PLEO</name>
<feature type="compositionally biased region" description="Basic and acidic residues" evidence="1">
    <location>
        <begin position="46"/>
        <end position="56"/>
    </location>
</feature>
<dbReference type="EMBL" id="MU006597">
    <property type="protein sequence ID" value="KAF2743453.1"/>
    <property type="molecule type" value="Genomic_DNA"/>
</dbReference>
<evidence type="ECO:0000313" key="3">
    <source>
        <dbReference type="Proteomes" id="UP000799440"/>
    </source>
</evidence>
<feature type="region of interest" description="Disordered" evidence="1">
    <location>
        <begin position="31"/>
        <end position="73"/>
    </location>
</feature>
<feature type="compositionally biased region" description="Polar residues" evidence="1">
    <location>
        <begin position="197"/>
        <end position="209"/>
    </location>
</feature>
<protein>
    <recommendedName>
        <fullName evidence="4">F-box domain-containing protein</fullName>
    </recommendedName>
</protein>
<feature type="region of interest" description="Disordered" evidence="1">
    <location>
        <begin position="170"/>
        <end position="213"/>
    </location>
</feature>
<dbReference type="Proteomes" id="UP000799440">
    <property type="component" value="Unassembled WGS sequence"/>
</dbReference>
<evidence type="ECO:0008006" key="4">
    <source>
        <dbReference type="Google" id="ProtNLM"/>
    </source>
</evidence>
<proteinExistence type="predicted"/>
<dbReference type="OrthoDB" id="3794218at2759"/>
<accession>A0A6A6V0B7</accession>
<evidence type="ECO:0000256" key="1">
    <source>
        <dbReference type="SAM" id="MobiDB-lite"/>
    </source>
</evidence>
<sequence>MDPGVREKFVEVKEAVEVTFHRVAEPAHGFPFTGMRAERQNPSSDLKGRTRSETITENRSGLPPDRTLTHSSPDARIGRRWRQRLREVTGQAFRRSKLIRISVAVAPRKSSSSAAAWPARRRASKSRTRILRRMETGTDKSGRILTEEVNPRTSKRAHGIMIGEDETFKVSQAKQKGKDDDTPRITPLPRKPVTGKTARSSNADNCNTPSRVAVSRGSSSRFLTIDREIRERILTDVLEDCMHASVLCLRDLGRLPAVFHTCKQLRMEAKSIWAQKPLRIVRPLLRDTDELIEAQRAGLQAVFGDVIPHLILSAWVIQPVKADTWENFVTRFASAPGIELGSRLLLLEYDDNPRDPFLNIYTAELLGHRINRLNDFEVAFAPCNHSSMFGWPRFAAVRITHLTVQVRGAELWDTRLFGSLSQYRRLPLIALIASIIASKPRGLKLITLTGLERYRNFVERLWQAIPDTTPLTGLHAPLDQLVMYPFADCMPEIGEVYLNRRGHWRKHAKVGNLFGLRSEMQWQTQIMNARHNTHRPEWEFLD</sequence>
<keyword evidence="3" id="KW-1185">Reference proteome</keyword>
<evidence type="ECO:0000313" key="2">
    <source>
        <dbReference type="EMBL" id="KAF2743453.1"/>
    </source>
</evidence>
<gene>
    <name evidence="2" type="ORF">M011DRAFT_529146</name>
</gene>
<reference evidence="2" key="1">
    <citation type="journal article" date="2020" name="Stud. Mycol.">
        <title>101 Dothideomycetes genomes: a test case for predicting lifestyles and emergence of pathogens.</title>
        <authorList>
            <person name="Haridas S."/>
            <person name="Albert R."/>
            <person name="Binder M."/>
            <person name="Bloem J."/>
            <person name="Labutti K."/>
            <person name="Salamov A."/>
            <person name="Andreopoulos B."/>
            <person name="Baker S."/>
            <person name="Barry K."/>
            <person name="Bills G."/>
            <person name="Bluhm B."/>
            <person name="Cannon C."/>
            <person name="Castanera R."/>
            <person name="Culley D."/>
            <person name="Daum C."/>
            <person name="Ezra D."/>
            <person name="Gonzalez J."/>
            <person name="Henrissat B."/>
            <person name="Kuo A."/>
            <person name="Liang C."/>
            <person name="Lipzen A."/>
            <person name="Lutzoni F."/>
            <person name="Magnuson J."/>
            <person name="Mondo S."/>
            <person name="Nolan M."/>
            <person name="Ohm R."/>
            <person name="Pangilinan J."/>
            <person name="Park H.-J."/>
            <person name="Ramirez L."/>
            <person name="Alfaro M."/>
            <person name="Sun H."/>
            <person name="Tritt A."/>
            <person name="Yoshinaga Y."/>
            <person name="Zwiers L.-H."/>
            <person name="Turgeon B."/>
            <person name="Goodwin S."/>
            <person name="Spatafora J."/>
            <person name="Crous P."/>
            <person name="Grigoriev I."/>
        </authorList>
    </citation>
    <scope>NUCLEOTIDE SEQUENCE</scope>
    <source>
        <strain evidence="2">CBS 119925</strain>
    </source>
</reference>
<organism evidence="2 3">
    <name type="scientific">Sporormia fimetaria CBS 119925</name>
    <dbReference type="NCBI Taxonomy" id="1340428"/>
    <lineage>
        <taxon>Eukaryota</taxon>
        <taxon>Fungi</taxon>
        <taxon>Dikarya</taxon>
        <taxon>Ascomycota</taxon>
        <taxon>Pezizomycotina</taxon>
        <taxon>Dothideomycetes</taxon>
        <taxon>Pleosporomycetidae</taxon>
        <taxon>Pleosporales</taxon>
        <taxon>Sporormiaceae</taxon>
        <taxon>Sporormia</taxon>
    </lineage>
</organism>
<dbReference type="AlphaFoldDB" id="A0A6A6V0B7"/>